<organism evidence="2">
    <name type="scientific">viral metagenome</name>
    <dbReference type="NCBI Taxonomy" id="1070528"/>
    <lineage>
        <taxon>unclassified sequences</taxon>
        <taxon>metagenomes</taxon>
        <taxon>organismal metagenomes</taxon>
    </lineage>
</organism>
<accession>A0A6C0AG77</accession>
<dbReference type="SUPFAM" id="SSF53474">
    <property type="entry name" value="alpha/beta-Hydrolases"/>
    <property type="match status" value="1"/>
</dbReference>
<dbReference type="Pfam" id="PF01764">
    <property type="entry name" value="Lipase_3"/>
    <property type="match status" value="1"/>
</dbReference>
<dbReference type="PANTHER" id="PTHR45856">
    <property type="entry name" value="ALPHA/BETA-HYDROLASES SUPERFAMILY PROTEIN"/>
    <property type="match status" value="1"/>
</dbReference>
<evidence type="ECO:0000313" key="2">
    <source>
        <dbReference type="EMBL" id="QHS78794.1"/>
    </source>
</evidence>
<dbReference type="GO" id="GO:0006629">
    <property type="term" value="P:lipid metabolic process"/>
    <property type="evidence" value="ECO:0007669"/>
    <property type="project" value="InterPro"/>
</dbReference>
<protein>
    <recommendedName>
        <fullName evidence="1">Fungal lipase-type domain-containing protein</fullName>
    </recommendedName>
</protein>
<dbReference type="PANTHER" id="PTHR45856:SF24">
    <property type="entry name" value="FUNGAL LIPASE-LIKE DOMAIN-CONTAINING PROTEIN"/>
    <property type="match status" value="1"/>
</dbReference>
<feature type="domain" description="Fungal lipase-type" evidence="1">
    <location>
        <begin position="66"/>
        <end position="194"/>
    </location>
</feature>
<evidence type="ECO:0000259" key="1">
    <source>
        <dbReference type="Pfam" id="PF01764"/>
    </source>
</evidence>
<reference evidence="2" key="1">
    <citation type="journal article" date="2020" name="Nature">
        <title>Giant virus diversity and host interactions through global metagenomics.</title>
        <authorList>
            <person name="Schulz F."/>
            <person name="Roux S."/>
            <person name="Paez-Espino D."/>
            <person name="Jungbluth S."/>
            <person name="Walsh D.A."/>
            <person name="Denef V.J."/>
            <person name="McMahon K.D."/>
            <person name="Konstantinidis K.T."/>
            <person name="Eloe-Fadrosh E.A."/>
            <person name="Kyrpides N.C."/>
            <person name="Woyke T."/>
        </authorList>
    </citation>
    <scope>NUCLEOTIDE SEQUENCE</scope>
    <source>
        <strain evidence="2">GVMAG-S-1024976-23</strain>
    </source>
</reference>
<sequence length="252" mass="29335">MIGIKNLLIHSLIFLTNSISLTPNLNKLSKYTGLSYKENNEITSLIDLPKHYGIKMFYDENENLIITCRGTTNFRDWVENFKFALIQHMDCDNGMIHRGYYNKLIRIISEKEFQKIHKFISAEENVFLCGHSSAAAKNILICHKLAKKHSNINFHVFAFGMPKFADSNYYRELKEFKNIKMLSFQLIDDIVPSLGIGVHDKENTIHLNVDKLNFNPFNAHKMSRYRSSIRRSKKGNLSIEQLYHSLNKTKTL</sequence>
<dbReference type="InterPro" id="IPR029058">
    <property type="entry name" value="AB_hydrolase_fold"/>
</dbReference>
<dbReference type="Gene3D" id="3.40.50.1820">
    <property type="entry name" value="alpha/beta hydrolase"/>
    <property type="match status" value="1"/>
</dbReference>
<dbReference type="AlphaFoldDB" id="A0A6C0AG77"/>
<dbReference type="InterPro" id="IPR051218">
    <property type="entry name" value="Sec_MonoDiacylglyc_Lipase"/>
</dbReference>
<dbReference type="InterPro" id="IPR002921">
    <property type="entry name" value="Fungal_lipase-type"/>
</dbReference>
<dbReference type="EMBL" id="MN740604">
    <property type="protein sequence ID" value="QHS78794.1"/>
    <property type="molecule type" value="Genomic_DNA"/>
</dbReference>
<proteinExistence type="predicted"/>
<name>A0A6C0AG77_9ZZZZ</name>